<organism evidence="13 14">
    <name type="scientific">Janthinobacterium agaricidamnosum NBRC 102515 = DSM 9628</name>
    <dbReference type="NCBI Taxonomy" id="1349767"/>
    <lineage>
        <taxon>Bacteria</taxon>
        <taxon>Pseudomonadati</taxon>
        <taxon>Pseudomonadota</taxon>
        <taxon>Betaproteobacteria</taxon>
        <taxon>Burkholderiales</taxon>
        <taxon>Oxalobacteraceae</taxon>
        <taxon>Janthinobacterium</taxon>
    </lineage>
</organism>
<evidence type="ECO:0000259" key="12">
    <source>
        <dbReference type="PROSITE" id="PS50253"/>
    </source>
</evidence>
<accession>W0VCV6</accession>
<dbReference type="Proteomes" id="UP000027604">
    <property type="component" value="Chromosome I"/>
</dbReference>
<keyword evidence="5" id="KW-1278">Translocase</keyword>
<evidence type="ECO:0000256" key="5">
    <source>
        <dbReference type="ARBA" id="ARBA00022967"/>
    </source>
</evidence>
<dbReference type="InterPro" id="IPR013833">
    <property type="entry name" value="Cyt_c_oxidase_su3_a-hlx"/>
</dbReference>
<comment type="similarity">
    <text evidence="2 10">Belongs to the cytochrome c oxidase subunit 3 family.</text>
</comment>
<evidence type="ECO:0000256" key="10">
    <source>
        <dbReference type="RuleBase" id="RU003376"/>
    </source>
</evidence>
<name>W0VCV6_9BURK</name>
<dbReference type="GO" id="GO:0019646">
    <property type="term" value="P:aerobic electron transport chain"/>
    <property type="evidence" value="ECO:0007669"/>
    <property type="project" value="InterPro"/>
</dbReference>
<dbReference type="PANTHER" id="PTHR11403:SF7">
    <property type="entry name" value="CYTOCHROME C OXIDASE SUBUNIT 3"/>
    <property type="match status" value="1"/>
</dbReference>
<protein>
    <recommendedName>
        <fullName evidence="3">cytochrome-c oxidase</fullName>
        <ecNumber evidence="3">7.1.1.9</ecNumber>
    </recommendedName>
    <alternativeName>
        <fullName evidence="8">Cytochrome aa3 subunit 3</fullName>
    </alternativeName>
    <alternativeName>
        <fullName evidence="9">Cytochrome c oxidase polypeptide III</fullName>
    </alternativeName>
</protein>
<dbReference type="Gene3D" id="1.20.120.80">
    <property type="entry name" value="Cytochrome c oxidase, subunit III, four-helix bundle"/>
    <property type="match status" value="1"/>
</dbReference>
<dbReference type="GO" id="GO:0005886">
    <property type="term" value="C:plasma membrane"/>
    <property type="evidence" value="ECO:0007669"/>
    <property type="project" value="UniProtKB-SubCell"/>
</dbReference>
<dbReference type="InterPro" id="IPR024791">
    <property type="entry name" value="Cyt_c/ubiquinol_Oxase_su3"/>
</dbReference>
<feature type="transmembrane region" description="Helical" evidence="11">
    <location>
        <begin position="49"/>
        <end position="70"/>
    </location>
</feature>
<dbReference type="GO" id="GO:0004129">
    <property type="term" value="F:cytochrome-c oxidase activity"/>
    <property type="evidence" value="ECO:0007669"/>
    <property type="project" value="UniProtKB-EC"/>
</dbReference>
<feature type="domain" description="Heme-copper oxidase subunit III family profile" evidence="12">
    <location>
        <begin position="13"/>
        <end position="292"/>
    </location>
</feature>
<feature type="transmembrane region" description="Helical" evidence="11">
    <location>
        <begin position="228"/>
        <end position="253"/>
    </location>
</feature>
<dbReference type="EMBL" id="HG322949">
    <property type="protein sequence ID" value="CDG85132.1"/>
    <property type="molecule type" value="Genomic_DNA"/>
</dbReference>
<evidence type="ECO:0000256" key="9">
    <source>
        <dbReference type="ARBA" id="ARBA00031625"/>
    </source>
</evidence>
<evidence type="ECO:0000256" key="1">
    <source>
        <dbReference type="ARBA" id="ARBA00004141"/>
    </source>
</evidence>
<evidence type="ECO:0000256" key="11">
    <source>
        <dbReference type="SAM" id="Phobius"/>
    </source>
</evidence>
<dbReference type="OrthoDB" id="9810850at2"/>
<dbReference type="CDD" id="cd01665">
    <property type="entry name" value="Cyt_c_Oxidase_III"/>
    <property type="match status" value="1"/>
</dbReference>
<keyword evidence="6 11" id="KW-1133">Transmembrane helix</keyword>
<dbReference type="PANTHER" id="PTHR11403">
    <property type="entry name" value="CYTOCHROME C OXIDASE SUBUNIT III"/>
    <property type="match status" value="1"/>
</dbReference>
<feature type="transmembrane region" description="Helical" evidence="11">
    <location>
        <begin position="91"/>
        <end position="114"/>
    </location>
</feature>
<feature type="transmembrane region" description="Helical" evidence="11">
    <location>
        <begin position="273"/>
        <end position="291"/>
    </location>
</feature>
<evidence type="ECO:0000256" key="8">
    <source>
        <dbReference type="ARBA" id="ARBA00031400"/>
    </source>
</evidence>
<evidence type="ECO:0000256" key="4">
    <source>
        <dbReference type="ARBA" id="ARBA00022692"/>
    </source>
</evidence>
<feature type="transmembrane region" description="Helical" evidence="11">
    <location>
        <begin position="156"/>
        <end position="176"/>
    </location>
</feature>
<sequence>MSATSVTSVINPAAPYYFVPGPSRWPMLGGLTLLLTMIGASAWVNDIAWGPYVNFIGLAGILAVLYFWFGDAIGESEKGLYSQRIDYSYRWAMSWFIFSEVMFFGAFFGALFYARSISMPWLGDLDHKVIWPDFSAHWGNAGPAGTVQEFNTMGPFPIPTINTALLLLSGVTLTISHHALRLGQRGKTALFLAGTILLGAVFMGFQVYEYMHAYSELNLKLTSGIYGSTFFMLTGFHGFHVTLGAIMLSVILYRVLKGHFTADNHFGFEGAAWYWHFVDVVWLGLYVVVYWL</sequence>
<dbReference type="PROSITE" id="PS50253">
    <property type="entry name" value="COX3"/>
    <property type="match status" value="1"/>
</dbReference>
<dbReference type="InterPro" id="IPR000298">
    <property type="entry name" value="Cyt_c_oxidase-like_su3"/>
</dbReference>
<dbReference type="Pfam" id="PF00510">
    <property type="entry name" value="COX3"/>
    <property type="match status" value="1"/>
</dbReference>
<keyword evidence="14" id="KW-1185">Reference proteome</keyword>
<dbReference type="KEGG" id="jag:GJA_4525"/>
<dbReference type="SUPFAM" id="SSF81452">
    <property type="entry name" value="Cytochrome c oxidase subunit III-like"/>
    <property type="match status" value="1"/>
</dbReference>
<gene>
    <name evidence="13" type="ORF">GJA_4525</name>
</gene>
<dbReference type="RefSeq" id="WP_038500656.1">
    <property type="nucleotide sequence ID" value="NZ_BCTH01000022.1"/>
</dbReference>
<dbReference type="HOGENOM" id="CLU_044071_0_0_4"/>
<evidence type="ECO:0000256" key="7">
    <source>
        <dbReference type="ARBA" id="ARBA00023136"/>
    </source>
</evidence>
<dbReference type="FunFam" id="1.20.120.80:FF:000003">
    <property type="entry name" value="Cytochrome c oxidase subunit 3"/>
    <property type="match status" value="1"/>
</dbReference>
<dbReference type="eggNOG" id="COG1845">
    <property type="taxonomic scope" value="Bacteria"/>
</dbReference>
<feature type="transmembrane region" description="Helical" evidence="11">
    <location>
        <begin position="188"/>
        <end position="208"/>
    </location>
</feature>
<proteinExistence type="inferred from homology"/>
<evidence type="ECO:0000256" key="6">
    <source>
        <dbReference type="ARBA" id="ARBA00022989"/>
    </source>
</evidence>
<dbReference type="EC" id="7.1.1.9" evidence="3"/>
<evidence type="ECO:0000313" key="14">
    <source>
        <dbReference type="Proteomes" id="UP000027604"/>
    </source>
</evidence>
<feature type="transmembrane region" description="Helical" evidence="11">
    <location>
        <begin position="25"/>
        <end position="43"/>
    </location>
</feature>
<evidence type="ECO:0000256" key="2">
    <source>
        <dbReference type="ARBA" id="ARBA00010581"/>
    </source>
</evidence>
<dbReference type="InterPro" id="IPR035973">
    <property type="entry name" value="Cyt_c_oxidase_su3-like_sf"/>
</dbReference>
<reference evidence="13 14" key="1">
    <citation type="journal article" date="2015" name="Genome Announc.">
        <title>Genome Sequence of Mushroom Soft-Rot Pathogen Janthinobacterium agaricidamnosum.</title>
        <authorList>
            <person name="Graupner K."/>
            <person name="Lackner G."/>
            <person name="Hertweck C."/>
        </authorList>
    </citation>
    <scope>NUCLEOTIDE SEQUENCE [LARGE SCALE GENOMIC DNA]</scope>
    <source>
        <strain evidence="14">NBRC 102515 / DSM 9628</strain>
    </source>
</reference>
<evidence type="ECO:0000313" key="13">
    <source>
        <dbReference type="EMBL" id="CDG85132.1"/>
    </source>
</evidence>
<dbReference type="STRING" id="1349767.GJA_4525"/>
<keyword evidence="4 10" id="KW-0812">Transmembrane</keyword>
<keyword evidence="7 11" id="KW-0472">Membrane</keyword>
<comment type="subcellular location">
    <subcellularLocation>
        <location evidence="10">Cell membrane</location>
        <topology evidence="10">Multi-pass membrane protein</topology>
    </subcellularLocation>
    <subcellularLocation>
        <location evidence="1">Membrane</location>
        <topology evidence="1">Multi-pass membrane protein</topology>
    </subcellularLocation>
</comment>
<dbReference type="Gene3D" id="1.10.287.70">
    <property type="match status" value="1"/>
</dbReference>
<evidence type="ECO:0000256" key="3">
    <source>
        <dbReference type="ARBA" id="ARBA00012949"/>
    </source>
</evidence>
<dbReference type="PATRIC" id="fig|1349767.4.peg.1162"/>
<dbReference type="AlphaFoldDB" id="W0VCV6"/>
<dbReference type="InterPro" id="IPR033945">
    <property type="entry name" value="Cyt_c_oxase_su3_dom"/>
</dbReference>